<name>A0A8K0VAZ4_9RHOB</name>
<organism evidence="2 3">
    <name type="scientific">Szabonella alba</name>
    <dbReference type="NCBI Taxonomy" id="2804194"/>
    <lineage>
        <taxon>Bacteria</taxon>
        <taxon>Pseudomonadati</taxon>
        <taxon>Pseudomonadota</taxon>
        <taxon>Alphaproteobacteria</taxon>
        <taxon>Rhodobacterales</taxon>
        <taxon>Paracoccaceae</taxon>
        <taxon>Szabonella</taxon>
    </lineage>
</organism>
<accession>A0A8K0VAZ4</accession>
<dbReference type="RefSeq" id="WP_202687109.1">
    <property type="nucleotide sequence ID" value="NZ_JAESVN010000001.1"/>
</dbReference>
<evidence type="ECO:0000259" key="1">
    <source>
        <dbReference type="SMART" id="SM00858"/>
    </source>
</evidence>
<evidence type="ECO:0000313" key="3">
    <source>
        <dbReference type="Proteomes" id="UP000648908"/>
    </source>
</evidence>
<dbReference type="NCBIfam" id="TIGR03177">
    <property type="entry name" value="pilus_cpaB"/>
    <property type="match status" value="1"/>
</dbReference>
<keyword evidence="3" id="KW-1185">Reference proteome</keyword>
<dbReference type="InterPro" id="IPR017592">
    <property type="entry name" value="Pilus_assmbl_Flp-typ_CpaB"/>
</dbReference>
<dbReference type="Pfam" id="PF16976">
    <property type="entry name" value="RcpC"/>
    <property type="match status" value="1"/>
</dbReference>
<evidence type="ECO:0000313" key="2">
    <source>
        <dbReference type="EMBL" id="MBL4916454.1"/>
    </source>
</evidence>
<dbReference type="SMART" id="SM00858">
    <property type="entry name" value="SAF"/>
    <property type="match status" value="1"/>
</dbReference>
<dbReference type="Proteomes" id="UP000648908">
    <property type="component" value="Unassembled WGS sequence"/>
</dbReference>
<dbReference type="AlphaFoldDB" id="A0A8K0VAZ4"/>
<gene>
    <name evidence="2" type="primary">cpaB</name>
    <name evidence="2" type="ORF">JL811_04395</name>
</gene>
<comment type="caution">
    <text evidence="2">The sequence shown here is derived from an EMBL/GenBank/DDBJ whole genome shotgun (WGS) entry which is preliminary data.</text>
</comment>
<dbReference type="InterPro" id="IPR013974">
    <property type="entry name" value="SAF"/>
</dbReference>
<reference evidence="2" key="1">
    <citation type="submission" date="2021-01" db="EMBL/GenBank/DDBJ databases">
        <title>Tabrizicola alba sp. nov. a motile alkaliphilic bacterium isolated from a soda lake.</title>
        <authorList>
            <person name="Szuroczki S."/>
            <person name="Abbaszade G."/>
            <person name="Schumann P."/>
            <person name="Toth E."/>
        </authorList>
    </citation>
    <scope>NUCLEOTIDE SEQUENCE</scope>
    <source>
        <strain evidence="2">DMG-N-6</strain>
    </source>
</reference>
<protein>
    <submittedName>
        <fullName evidence="2">Flp pilus assembly protein CpaB</fullName>
    </submittedName>
</protein>
<proteinExistence type="predicted"/>
<dbReference type="EMBL" id="JAESVN010000001">
    <property type="protein sequence ID" value="MBL4916454.1"/>
    <property type="molecule type" value="Genomic_DNA"/>
</dbReference>
<feature type="domain" description="SAF" evidence="1">
    <location>
        <begin position="48"/>
        <end position="116"/>
    </location>
</feature>
<sequence>MRLVFGLVLIVGLALAGTAVWMVQGYVSTAQQQIARERAARLQLGELVEVYMVTKPLAYGDAIQKADVEKVLIPTKALPEGTFTDEAALFPGDYAQPRYVLRQLEKSELILAAKITEPGEDIGLTSRLPAGMRAFAIRVDVASGVSGFVRPGDFVDVYWTGNTPNSAGEITQMIESTVRVVATDQVDQTERKDAMVARTVTVVVSPQQVARLAQAQATGRLALSLVGAGDTTEVAGVEVDSRALLGITEQAPVEIERERVCTIRTRRGSEVVEIPIACTN</sequence>
<dbReference type="InterPro" id="IPR031571">
    <property type="entry name" value="RcpC_dom"/>
</dbReference>
<dbReference type="CDD" id="cd11614">
    <property type="entry name" value="SAF_CpaB_FlgA_like"/>
    <property type="match status" value="1"/>
</dbReference>